<dbReference type="AlphaFoldDB" id="E6PH67"/>
<accession>E6PH67</accession>
<comment type="caution">
    <text evidence="3">The sequence shown here is derived from an EMBL/GenBank/DDBJ whole genome shotgun (WGS) entry which is preliminary data.</text>
</comment>
<feature type="transmembrane region" description="Helical" evidence="2">
    <location>
        <begin position="24"/>
        <end position="42"/>
    </location>
</feature>
<name>E6PH67_9ZZZZ</name>
<gene>
    <name evidence="3" type="ORF">CARN1_1203</name>
</gene>
<organism evidence="3">
    <name type="scientific">mine drainage metagenome</name>
    <dbReference type="NCBI Taxonomy" id="410659"/>
    <lineage>
        <taxon>unclassified sequences</taxon>
        <taxon>metagenomes</taxon>
        <taxon>ecological metagenomes</taxon>
    </lineage>
</organism>
<keyword evidence="2" id="KW-0812">Transmembrane</keyword>
<reference evidence="3" key="1">
    <citation type="submission" date="2009-10" db="EMBL/GenBank/DDBJ databases">
        <title>Diversity of trophic interactions inside an arsenic-rich microbial ecosystem.</title>
        <authorList>
            <person name="Bertin P.N."/>
            <person name="Heinrich-Salmeron A."/>
            <person name="Pelletier E."/>
            <person name="Goulhen-Chollet F."/>
            <person name="Arsene-Ploetze F."/>
            <person name="Gallien S."/>
            <person name="Calteau A."/>
            <person name="Vallenet D."/>
            <person name="Casiot C."/>
            <person name="Chane-Woon-Ming B."/>
            <person name="Giloteaux L."/>
            <person name="Barakat M."/>
            <person name="Bonnefoy V."/>
            <person name="Bruneel O."/>
            <person name="Chandler M."/>
            <person name="Cleiss J."/>
            <person name="Duran R."/>
            <person name="Elbaz-Poulichet F."/>
            <person name="Fonknechten N."/>
            <person name="Lauga B."/>
            <person name="Mornico D."/>
            <person name="Ortet P."/>
            <person name="Schaeffer C."/>
            <person name="Siguier P."/>
            <person name="Alexander Thil Smith A."/>
            <person name="Van Dorsselaer A."/>
            <person name="Weissenbach J."/>
            <person name="Medigue C."/>
            <person name="Le Paslier D."/>
        </authorList>
    </citation>
    <scope>NUCLEOTIDE SEQUENCE</scope>
</reference>
<evidence type="ECO:0000313" key="3">
    <source>
        <dbReference type="EMBL" id="CBH75805.1"/>
    </source>
</evidence>
<dbReference type="EMBL" id="CABL01000016">
    <property type="protein sequence ID" value="CBH75805.1"/>
    <property type="molecule type" value="Genomic_DNA"/>
</dbReference>
<sequence length="74" mass="8318">MTDSLHQHAESPSNHPDDNELGKALLVGVLGGVLSAVGYVIYRRLPDEQRDRLHDQVRTVVSARINDIRQNFNL</sequence>
<feature type="region of interest" description="Disordered" evidence="1">
    <location>
        <begin position="1"/>
        <end position="21"/>
    </location>
</feature>
<keyword evidence="2" id="KW-0472">Membrane</keyword>
<evidence type="ECO:0000256" key="2">
    <source>
        <dbReference type="SAM" id="Phobius"/>
    </source>
</evidence>
<evidence type="ECO:0000256" key="1">
    <source>
        <dbReference type="SAM" id="MobiDB-lite"/>
    </source>
</evidence>
<proteinExistence type="predicted"/>
<keyword evidence="2" id="KW-1133">Transmembrane helix</keyword>
<protein>
    <submittedName>
        <fullName evidence="3">Uncharacterized protein</fullName>
    </submittedName>
</protein>